<dbReference type="EMBL" id="CAEZTY010000040">
    <property type="protein sequence ID" value="CAB4587927.1"/>
    <property type="molecule type" value="Genomic_DNA"/>
</dbReference>
<dbReference type="PROSITE" id="PS50989">
    <property type="entry name" value="COA_CT_CTER"/>
    <property type="match status" value="1"/>
</dbReference>
<evidence type="ECO:0000313" key="10">
    <source>
        <dbReference type="EMBL" id="CAB4950225.1"/>
    </source>
</evidence>
<feature type="domain" description="CoA carboxyltransferase C-terminal" evidence="3">
    <location>
        <begin position="276"/>
        <end position="511"/>
    </location>
</feature>
<dbReference type="SUPFAM" id="SSF52096">
    <property type="entry name" value="ClpP/crotonase"/>
    <property type="match status" value="2"/>
</dbReference>
<organism evidence="6">
    <name type="scientific">freshwater metagenome</name>
    <dbReference type="NCBI Taxonomy" id="449393"/>
    <lineage>
        <taxon>unclassified sequences</taxon>
        <taxon>metagenomes</taxon>
        <taxon>ecological metagenomes</taxon>
    </lineage>
</organism>
<feature type="domain" description="CoA carboxyltransferase N-terminal" evidence="2">
    <location>
        <begin position="17"/>
        <end position="272"/>
    </location>
</feature>
<dbReference type="EMBL" id="CAFBNJ010000032">
    <property type="protein sequence ID" value="CAB4950225.1"/>
    <property type="molecule type" value="Genomic_DNA"/>
</dbReference>
<sequence length="529" mass="57332">MANRGLGSVGAMSEHPMTERLAQLAELKEQALHAGSERSVERQHSKGKMLARERLDYLLDEGSFHELDMLARHRAHESGIEERPYTDGVVTGWGTIDGRKVFVFSQDFTVFGGALGEVFAEKIHKVMDLALSVGAPLIGLNDGAGARIQEGVVSLASYGGIFHRNVLASGVTPQISVILGPCAGGAVYSPAMTDFIFMVDETSHMFITGPDVVKTVTGEEVTLEELGGAKSHASKSGVATFVSPDEKSCLDDVKYLFSFLPSNNLETAPTMPTGDDPQRSCPELVDIMPASPNIPYDMKKVIASVVDDGDFFEYFPRWAGSIVCGFARLNGESVGIVGNQPMVLAGVLDIESAEKGARFVRTCDAFNIPLVTFVDVPGFLPGVDQEYGGIIRHGAKLLYAFCEATVPRIQVITRKAYGGAYVVMNSKSIGADLAFAWPSAELAVMGPNGAVEILYRREIQGAADPEKRRAELIDDYTERFANPYIAAERGFIDDVIDPADTRMKIIAGLEMLKSKREELPHRKHGNIPL</sequence>
<dbReference type="EMBL" id="CAESAL010000013">
    <property type="protein sequence ID" value="CAB4335759.1"/>
    <property type="molecule type" value="Genomic_DNA"/>
</dbReference>
<gene>
    <name evidence="6" type="ORF">UFOPK1762_01141</name>
    <name evidence="7" type="ORF">UFOPK1906_00567</name>
    <name evidence="8" type="ORF">UFOPK2624_01370</name>
    <name evidence="9" type="ORF">UFOPK2969_01549</name>
    <name evidence="4" type="ORF">UFOPK3331_00566</name>
    <name evidence="10" type="ORF">UFOPK3785_00783</name>
    <name evidence="11" type="ORF">UFOPK3927_01113</name>
    <name evidence="5" type="ORF">UFOPK4201_01536</name>
    <name evidence="12" type="ORF">UFOPK4371_01424</name>
</gene>
<dbReference type="AlphaFoldDB" id="A0A6J6FHP4"/>
<dbReference type="InterPro" id="IPR011763">
    <property type="entry name" value="COA_CT_C"/>
</dbReference>
<dbReference type="InterPro" id="IPR029045">
    <property type="entry name" value="ClpP/crotonase-like_dom_sf"/>
</dbReference>
<dbReference type="Pfam" id="PF01039">
    <property type="entry name" value="Carboxyl_trans"/>
    <property type="match status" value="1"/>
</dbReference>
<evidence type="ECO:0000256" key="1">
    <source>
        <dbReference type="ARBA" id="ARBA00006102"/>
    </source>
</evidence>
<dbReference type="FunFam" id="3.90.226.10:FF:000016">
    <property type="entry name" value="Propionyl-CoA carboxylase, beta subunit"/>
    <property type="match status" value="1"/>
</dbReference>
<dbReference type="PANTHER" id="PTHR43842">
    <property type="entry name" value="PROPIONYL-COA CARBOXYLASE BETA CHAIN"/>
    <property type="match status" value="1"/>
</dbReference>
<evidence type="ECO:0000313" key="12">
    <source>
        <dbReference type="EMBL" id="CAB5078243.1"/>
    </source>
</evidence>
<dbReference type="InterPro" id="IPR051047">
    <property type="entry name" value="AccD/PCCB"/>
</dbReference>
<evidence type="ECO:0000313" key="9">
    <source>
        <dbReference type="EMBL" id="CAB4802494.1"/>
    </source>
</evidence>
<evidence type="ECO:0000259" key="2">
    <source>
        <dbReference type="PROSITE" id="PS50980"/>
    </source>
</evidence>
<protein>
    <submittedName>
        <fullName evidence="6">Unannotated protein</fullName>
    </submittedName>
</protein>
<dbReference type="PANTHER" id="PTHR43842:SF2">
    <property type="entry name" value="PROPIONYL-COA CARBOXYLASE BETA CHAIN, MITOCHONDRIAL"/>
    <property type="match status" value="1"/>
</dbReference>
<dbReference type="EMBL" id="CAEZVC010000023">
    <property type="protein sequence ID" value="CAB4618551.1"/>
    <property type="molecule type" value="Genomic_DNA"/>
</dbReference>
<dbReference type="EMBL" id="CAEZXY010000072">
    <property type="protein sequence ID" value="CAB4715772.1"/>
    <property type="molecule type" value="Genomic_DNA"/>
</dbReference>
<reference evidence="6" key="1">
    <citation type="submission" date="2020-05" db="EMBL/GenBank/DDBJ databases">
        <authorList>
            <person name="Chiriac C."/>
            <person name="Salcher M."/>
            <person name="Ghai R."/>
            <person name="Kavagutti S V."/>
        </authorList>
    </citation>
    <scope>NUCLEOTIDE SEQUENCE</scope>
</reference>
<evidence type="ECO:0000313" key="7">
    <source>
        <dbReference type="EMBL" id="CAB4618551.1"/>
    </source>
</evidence>
<dbReference type="FunFam" id="3.90.226.10:FF:000017">
    <property type="entry name" value="Propionyl-CoA carboxylase subunit beta 5"/>
    <property type="match status" value="1"/>
</dbReference>
<comment type="similarity">
    <text evidence="1">Belongs to the AccD/PCCB family.</text>
</comment>
<dbReference type="PROSITE" id="PS50980">
    <property type="entry name" value="COA_CT_NTER"/>
    <property type="match status" value="1"/>
</dbReference>
<evidence type="ECO:0000313" key="8">
    <source>
        <dbReference type="EMBL" id="CAB4715772.1"/>
    </source>
</evidence>
<dbReference type="EMBL" id="CAFAAD010000150">
    <property type="protein sequence ID" value="CAB4802494.1"/>
    <property type="molecule type" value="Genomic_DNA"/>
</dbReference>
<dbReference type="EMBL" id="CAFBRD010000092">
    <property type="protein sequence ID" value="CAB5078243.1"/>
    <property type="molecule type" value="Genomic_DNA"/>
</dbReference>
<name>A0A6J6FHP4_9ZZZZ</name>
<evidence type="ECO:0000313" key="6">
    <source>
        <dbReference type="EMBL" id="CAB4587927.1"/>
    </source>
</evidence>
<dbReference type="Gene3D" id="3.90.226.10">
    <property type="entry name" value="2-enoyl-CoA Hydratase, Chain A, domain 1"/>
    <property type="match status" value="2"/>
</dbReference>
<dbReference type="EMBL" id="CAFBOK010000123">
    <property type="protein sequence ID" value="CAB4987683.1"/>
    <property type="molecule type" value="Genomic_DNA"/>
</dbReference>
<evidence type="ECO:0000259" key="3">
    <source>
        <dbReference type="PROSITE" id="PS50989"/>
    </source>
</evidence>
<dbReference type="EMBL" id="CAEUNJ010000076">
    <property type="protein sequence ID" value="CAB4372492.1"/>
    <property type="molecule type" value="Genomic_DNA"/>
</dbReference>
<proteinExistence type="inferred from homology"/>
<evidence type="ECO:0000313" key="5">
    <source>
        <dbReference type="EMBL" id="CAB4372492.1"/>
    </source>
</evidence>
<evidence type="ECO:0000313" key="4">
    <source>
        <dbReference type="EMBL" id="CAB4335759.1"/>
    </source>
</evidence>
<accession>A0A6J6FHP4</accession>
<dbReference type="GO" id="GO:0004658">
    <property type="term" value="F:propionyl-CoA carboxylase activity"/>
    <property type="evidence" value="ECO:0007669"/>
    <property type="project" value="TreeGrafter"/>
</dbReference>
<dbReference type="GO" id="GO:0009317">
    <property type="term" value="C:acetyl-CoA carboxylase complex"/>
    <property type="evidence" value="ECO:0007669"/>
    <property type="project" value="TreeGrafter"/>
</dbReference>
<dbReference type="InterPro" id="IPR034733">
    <property type="entry name" value="AcCoA_carboxyl_beta"/>
</dbReference>
<evidence type="ECO:0000313" key="11">
    <source>
        <dbReference type="EMBL" id="CAB4987683.1"/>
    </source>
</evidence>
<dbReference type="InterPro" id="IPR011762">
    <property type="entry name" value="COA_CT_N"/>
</dbReference>